<dbReference type="Gene3D" id="1.20.1720.10">
    <property type="entry name" value="Multidrug resistance protein D"/>
    <property type="match status" value="1"/>
</dbReference>
<evidence type="ECO:0000256" key="6">
    <source>
        <dbReference type="ARBA" id="ARBA00023136"/>
    </source>
</evidence>
<dbReference type="PANTHER" id="PTHR23501">
    <property type="entry name" value="MAJOR FACILITATOR SUPERFAMILY"/>
    <property type="match status" value="1"/>
</dbReference>
<dbReference type="CDD" id="cd17502">
    <property type="entry name" value="MFS_Azr1_MDR_like"/>
    <property type="match status" value="1"/>
</dbReference>
<keyword evidence="2" id="KW-0813">Transport</keyword>
<keyword evidence="4 8" id="KW-0812">Transmembrane</keyword>
<dbReference type="OrthoDB" id="9812221at2"/>
<dbReference type="GO" id="GO:0005886">
    <property type="term" value="C:plasma membrane"/>
    <property type="evidence" value="ECO:0007669"/>
    <property type="project" value="UniProtKB-SubCell"/>
</dbReference>
<feature type="transmembrane region" description="Helical" evidence="8">
    <location>
        <begin position="71"/>
        <end position="90"/>
    </location>
</feature>
<comment type="caution">
    <text evidence="10">The sequence shown here is derived from an EMBL/GenBank/DDBJ whole genome shotgun (WGS) entry which is preliminary data.</text>
</comment>
<feature type="transmembrane region" description="Helical" evidence="8">
    <location>
        <begin position="102"/>
        <end position="121"/>
    </location>
</feature>
<dbReference type="InterPro" id="IPR020846">
    <property type="entry name" value="MFS_dom"/>
</dbReference>
<evidence type="ECO:0000313" key="10">
    <source>
        <dbReference type="EMBL" id="TLX44616.1"/>
    </source>
</evidence>
<feature type="transmembrane region" description="Helical" evidence="8">
    <location>
        <begin position="37"/>
        <end position="59"/>
    </location>
</feature>
<evidence type="ECO:0000256" key="3">
    <source>
        <dbReference type="ARBA" id="ARBA00022475"/>
    </source>
</evidence>
<dbReference type="EMBL" id="VAUP01000005">
    <property type="protein sequence ID" value="TLX44616.1"/>
    <property type="molecule type" value="Genomic_DNA"/>
</dbReference>
<organism evidence="10 11">
    <name type="scientific">Xanthobacter autotrophicus</name>
    <dbReference type="NCBI Taxonomy" id="280"/>
    <lineage>
        <taxon>Bacteria</taxon>
        <taxon>Pseudomonadati</taxon>
        <taxon>Pseudomonadota</taxon>
        <taxon>Alphaproteobacteria</taxon>
        <taxon>Hyphomicrobiales</taxon>
        <taxon>Xanthobacteraceae</taxon>
        <taxon>Xanthobacter</taxon>
    </lineage>
</organism>
<sequence length="527" mass="54530">MRRARRNARRDSLVNAPPSAESDDAAIALPTDKFHRVLAGLLLVLALSSLDANIVGPALPLISSEFGALDSLTWVLTIFLLTSTAATPLYGKLSDMYGRRPLLTIAVLLFLAGSAFSGLAQSMNQLILGRAIQGVGAGGLMTLTQITMSDLVSPRRRGSYQGLFGAVFTIASLAGPPLGGVIAEFWSWRWIFYVNLPLGAAALTLLWMGLPPGVRTTSHRIDVLGFVVIMAATSCVLMALNQGSHGSWISPTVIGLAIAAVVLALLLGPIEARVKEPLIPLAMVRNRVWLIATGVATLVTIAVFGALAFMPLYLQLAGGLSPTASGIAMVPSAAGLMLSLLYGGRAITRTGRYKVFAITGVGVATVALFALALAAYALPSPYLLGALLFPLGTGLGLLMPGLTVAYQNAVAHEDIGTATSTAGFFRSLGGAFGIAVAGAILAVQAGGLLPVGDGVRDMDTIGLGQLSQLNPAAQSMVLADYQSAMVTIFAAAGVVAALAFALIRLLPEQELSDVANRLGANPPEPKL</sequence>
<feature type="transmembrane region" description="Helical" evidence="8">
    <location>
        <begin position="288"/>
        <end position="314"/>
    </location>
</feature>
<evidence type="ECO:0000256" key="4">
    <source>
        <dbReference type="ARBA" id="ARBA00022692"/>
    </source>
</evidence>
<feature type="transmembrane region" description="Helical" evidence="8">
    <location>
        <begin position="246"/>
        <end position="267"/>
    </location>
</feature>
<dbReference type="InterPro" id="IPR036259">
    <property type="entry name" value="MFS_trans_sf"/>
</dbReference>
<feature type="transmembrane region" description="Helical" evidence="8">
    <location>
        <begin position="190"/>
        <end position="209"/>
    </location>
</feature>
<evidence type="ECO:0000256" key="5">
    <source>
        <dbReference type="ARBA" id="ARBA00022989"/>
    </source>
</evidence>
<feature type="region of interest" description="Disordered" evidence="7">
    <location>
        <begin position="1"/>
        <end position="20"/>
    </location>
</feature>
<keyword evidence="5 8" id="KW-1133">Transmembrane helix</keyword>
<evidence type="ECO:0000256" key="8">
    <source>
        <dbReference type="SAM" id="Phobius"/>
    </source>
</evidence>
<protein>
    <submittedName>
        <fullName evidence="10">MFS transporter</fullName>
    </submittedName>
</protein>
<dbReference type="PANTHER" id="PTHR23501:SF197">
    <property type="entry name" value="COMD"/>
    <property type="match status" value="1"/>
</dbReference>
<dbReference type="AlphaFoldDB" id="A0A6C1KUT0"/>
<feature type="transmembrane region" description="Helical" evidence="8">
    <location>
        <begin position="355"/>
        <end position="376"/>
    </location>
</feature>
<gene>
    <name evidence="10" type="ORF">FBQ73_02185</name>
</gene>
<name>A0A6C1KUT0_XANAU</name>
<dbReference type="GO" id="GO:0022857">
    <property type="term" value="F:transmembrane transporter activity"/>
    <property type="evidence" value="ECO:0007669"/>
    <property type="project" value="InterPro"/>
</dbReference>
<evidence type="ECO:0000256" key="7">
    <source>
        <dbReference type="SAM" id="MobiDB-lite"/>
    </source>
</evidence>
<evidence type="ECO:0000256" key="2">
    <source>
        <dbReference type="ARBA" id="ARBA00022448"/>
    </source>
</evidence>
<dbReference type="PROSITE" id="PS50850">
    <property type="entry name" value="MFS"/>
    <property type="match status" value="1"/>
</dbReference>
<evidence type="ECO:0000259" key="9">
    <source>
        <dbReference type="PROSITE" id="PS50850"/>
    </source>
</evidence>
<reference evidence="10 11" key="1">
    <citation type="submission" date="2019-05" db="EMBL/GenBank/DDBJ databases">
        <authorList>
            <person name="Zhou X."/>
        </authorList>
    </citation>
    <scope>NUCLEOTIDE SEQUENCE [LARGE SCALE GENOMIC DNA]</scope>
    <source>
        <strain evidence="10 11">DSM 432</strain>
    </source>
</reference>
<feature type="transmembrane region" description="Helical" evidence="8">
    <location>
        <begin position="221"/>
        <end position="240"/>
    </location>
</feature>
<feature type="transmembrane region" description="Helical" evidence="8">
    <location>
        <begin position="382"/>
        <end position="406"/>
    </location>
</feature>
<feature type="transmembrane region" description="Helical" evidence="8">
    <location>
        <begin position="484"/>
        <end position="503"/>
    </location>
</feature>
<accession>A0A6C1KUT0</accession>
<dbReference type="Gene3D" id="1.20.1250.20">
    <property type="entry name" value="MFS general substrate transporter like domains"/>
    <property type="match status" value="1"/>
</dbReference>
<dbReference type="InterPro" id="IPR011701">
    <property type="entry name" value="MFS"/>
</dbReference>
<comment type="subcellular location">
    <subcellularLocation>
        <location evidence="1">Cell membrane</location>
        <topology evidence="1">Multi-pass membrane protein</topology>
    </subcellularLocation>
</comment>
<dbReference type="Pfam" id="PF07690">
    <property type="entry name" value="MFS_1"/>
    <property type="match status" value="1"/>
</dbReference>
<evidence type="ECO:0000313" key="11">
    <source>
        <dbReference type="Proteomes" id="UP000305131"/>
    </source>
</evidence>
<feature type="transmembrane region" description="Helical" evidence="8">
    <location>
        <begin position="427"/>
        <end position="449"/>
    </location>
</feature>
<evidence type="ECO:0000256" key="1">
    <source>
        <dbReference type="ARBA" id="ARBA00004651"/>
    </source>
</evidence>
<dbReference type="SUPFAM" id="SSF103473">
    <property type="entry name" value="MFS general substrate transporter"/>
    <property type="match status" value="1"/>
</dbReference>
<dbReference type="FunFam" id="1.20.1720.10:FF:000004">
    <property type="entry name" value="EmrB/QacA family drug resistance transporter"/>
    <property type="match status" value="1"/>
</dbReference>
<feature type="domain" description="Major facilitator superfamily (MFS) profile" evidence="9">
    <location>
        <begin position="37"/>
        <end position="510"/>
    </location>
</feature>
<keyword evidence="6 8" id="KW-0472">Membrane</keyword>
<keyword evidence="3" id="KW-1003">Cell membrane</keyword>
<proteinExistence type="predicted"/>
<feature type="transmembrane region" description="Helical" evidence="8">
    <location>
        <begin position="160"/>
        <end position="178"/>
    </location>
</feature>
<dbReference type="PRINTS" id="PR01036">
    <property type="entry name" value="TCRTETB"/>
</dbReference>
<feature type="transmembrane region" description="Helical" evidence="8">
    <location>
        <begin position="127"/>
        <end position="148"/>
    </location>
</feature>
<feature type="transmembrane region" description="Helical" evidence="8">
    <location>
        <begin position="326"/>
        <end position="343"/>
    </location>
</feature>
<dbReference type="Proteomes" id="UP000305131">
    <property type="component" value="Unassembled WGS sequence"/>
</dbReference>